<dbReference type="Pfam" id="PF20082">
    <property type="entry name" value="DUF6476"/>
    <property type="match status" value="1"/>
</dbReference>
<organism evidence="2 3">
    <name type="scientific">Rhodobacter xanthinilyticus</name>
    <dbReference type="NCBI Taxonomy" id="1850250"/>
    <lineage>
        <taxon>Bacteria</taxon>
        <taxon>Pseudomonadati</taxon>
        <taxon>Pseudomonadota</taxon>
        <taxon>Alphaproteobacteria</taxon>
        <taxon>Rhodobacterales</taxon>
        <taxon>Rhodobacter group</taxon>
        <taxon>Rhodobacter</taxon>
    </lineage>
</organism>
<name>A0A1D9MGR7_9RHOB</name>
<dbReference type="STRING" id="1850250.LPB142_13240"/>
<proteinExistence type="predicted"/>
<evidence type="ECO:0000313" key="2">
    <source>
        <dbReference type="EMBL" id="AOZ71075.1"/>
    </source>
</evidence>
<accession>A0A1D9MGR7</accession>
<dbReference type="Proteomes" id="UP000176562">
    <property type="component" value="Chromosome"/>
</dbReference>
<gene>
    <name evidence="2" type="ORF">LPB142_13240</name>
</gene>
<reference evidence="2 3" key="1">
    <citation type="submission" date="2016-10" db="EMBL/GenBank/DDBJ databases">
        <title>Rhodobacter sp. LPB0142, isolated from sea water.</title>
        <authorList>
            <person name="Kim E."/>
            <person name="Yi H."/>
        </authorList>
    </citation>
    <scope>NUCLEOTIDE SEQUENCE [LARGE SCALE GENOMIC DNA]</scope>
    <source>
        <strain evidence="2 3">LPB0142</strain>
    </source>
</reference>
<evidence type="ECO:0000313" key="3">
    <source>
        <dbReference type="Proteomes" id="UP000176562"/>
    </source>
</evidence>
<dbReference type="KEGG" id="rhp:LPB142_13240"/>
<keyword evidence="3" id="KW-1185">Reference proteome</keyword>
<protein>
    <submittedName>
        <fullName evidence="2">Uncharacterized protein</fullName>
    </submittedName>
</protein>
<feature type="transmembrane region" description="Helical" evidence="1">
    <location>
        <begin position="14"/>
        <end position="39"/>
    </location>
</feature>
<keyword evidence="1" id="KW-0472">Membrane</keyword>
<keyword evidence="1" id="KW-0812">Transmembrane</keyword>
<dbReference type="AlphaFoldDB" id="A0A1D9MGR7"/>
<keyword evidence="1" id="KW-1133">Transmembrane helix</keyword>
<dbReference type="InterPro" id="IPR045519">
    <property type="entry name" value="DUF6476"/>
</dbReference>
<dbReference type="EMBL" id="CP017781">
    <property type="protein sequence ID" value="AOZ71075.1"/>
    <property type="molecule type" value="Genomic_DNA"/>
</dbReference>
<evidence type="ECO:0000256" key="1">
    <source>
        <dbReference type="SAM" id="Phobius"/>
    </source>
</evidence>
<sequence>MMPSDPPPLPEVRFLKLLVTALAVTMIAGLITIVALLVIRLPAQGRAPALPAAITLPEGVTALSVSFAEGRVVVLGQGGEVLLYSPEGALLGQTRLSAP</sequence>